<dbReference type="GO" id="GO:0045892">
    <property type="term" value="P:negative regulation of DNA-templated transcription"/>
    <property type="evidence" value="ECO:0007669"/>
    <property type="project" value="InterPro"/>
</dbReference>
<dbReference type="Pfam" id="PF06953">
    <property type="entry name" value="ArsD"/>
    <property type="match status" value="1"/>
</dbReference>
<dbReference type="InterPro" id="IPR010712">
    <property type="entry name" value="Arsenical-R_ArsD"/>
</dbReference>
<sequence length="109" mass="11928">MKVLEMYEPAMCCQTGICGPTVDPQLLEISGIYDHINKSGNCEAKRYNLSQDTQAFVDNGTAIDLIHKNGKKILPITLIDGEVVKTGAYPSVEEFQEFSGVDLSDISSQ</sequence>
<dbReference type="AlphaFoldDB" id="A0AA43UDK5"/>
<protein>
    <submittedName>
        <fullName evidence="1">Arsenite efflux transporter metallochaperone ArsD</fullName>
    </submittedName>
</protein>
<dbReference type="Gene3D" id="3.40.30.10">
    <property type="entry name" value="Glutaredoxin"/>
    <property type="match status" value="1"/>
</dbReference>
<name>A0AA43UDK5_9LACT</name>
<dbReference type="NCBIfam" id="NF033727">
    <property type="entry name" value="chaperon_ArsD"/>
    <property type="match status" value="1"/>
</dbReference>
<gene>
    <name evidence="1" type="primary">arsD</name>
    <name evidence="1" type="ORF">Q4F26_06520</name>
</gene>
<dbReference type="EMBL" id="JAUNQW010000053">
    <property type="protein sequence ID" value="MDO5457986.1"/>
    <property type="molecule type" value="Genomic_DNA"/>
</dbReference>
<dbReference type="GO" id="GO:0046685">
    <property type="term" value="P:response to arsenic-containing substance"/>
    <property type="evidence" value="ECO:0007669"/>
    <property type="project" value="InterPro"/>
</dbReference>
<dbReference type="Proteomes" id="UP001171751">
    <property type="component" value="Unassembled WGS sequence"/>
</dbReference>
<accession>A0AA43UDK5</accession>
<evidence type="ECO:0000313" key="2">
    <source>
        <dbReference type="Proteomes" id="UP001171751"/>
    </source>
</evidence>
<comment type="caution">
    <text evidence="1">The sequence shown here is derived from an EMBL/GenBank/DDBJ whole genome shotgun (WGS) entry which is preliminary data.</text>
</comment>
<organism evidence="1 2">
    <name type="scientific">Atopococcus tabaci</name>
    <dbReference type="NCBI Taxonomy" id="269774"/>
    <lineage>
        <taxon>Bacteria</taxon>
        <taxon>Bacillati</taxon>
        <taxon>Bacillota</taxon>
        <taxon>Bacilli</taxon>
        <taxon>Lactobacillales</taxon>
        <taxon>Carnobacteriaceae</taxon>
        <taxon>Atopococcus</taxon>
    </lineage>
</organism>
<proteinExistence type="predicted"/>
<reference evidence="1" key="1">
    <citation type="submission" date="2023-07" db="EMBL/GenBank/DDBJ databases">
        <title>Between Cages and Wild: Unraveling the Impact of Captivity on Animal Microbiomes and Antimicrobial Resistance.</title>
        <authorList>
            <person name="Schmartz G.P."/>
            <person name="Rehner J."/>
            <person name="Schuff M.J."/>
            <person name="Becker S.L."/>
            <person name="Kravczyk M."/>
            <person name="Gurevich A."/>
            <person name="Francke R."/>
            <person name="Mueller R."/>
            <person name="Keller V."/>
            <person name="Keller A."/>
        </authorList>
    </citation>
    <scope>NUCLEOTIDE SEQUENCE</scope>
    <source>
        <strain evidence="1">S39M_St_73</strain>
    </source>
</reference>
<dbReference type="GO" id="GO:0003677">
    <property type="term" value="F:DNA binding"/>
    <property type="evidence" value="ECO:0007669"/>
    <property type="project" value="InterPro"/>
</dbReference>
<evidence type="ECO:0000313" key="1">
    <source>
        <dbReference type="EMBL" id="MDO5457986.1"/>
    </source>
</evidence>
<keyword evidence="2" id="KW-1185">Reference proteome</keyword>